<dbReference type="InterPro" id="IPR002557">
    <property type="entry name" value="Chitin-bd_dom"/>
</dbReference>
<dbReference type="SMART" id="SM00494">
    <property type="entry name" value="ChtBD2"/>
    <property type="match status" value="2"/>
</dbReference>
<dbReference type="InterPro" id="IPR036508">
    <property type="entry name" value="Chitin-bd_dom_sf"/>
</dbReference>
<dbReference type="AlphaFoldDB" id="A0A8N1S4J8"/>
<sequence length="921" mass="102051">MFRTMISTMKILFWILSLGVILLIAIVNHSPSTSGHADNVEKIADLQIIHRHRRAVWPSTIHYCKVNQYYDHEEGRCLGVPGGGKVLHVESRRSCGVNILKPHCRSSLYYHICKRDKSILAQCANRQIFDNRLQRCVYYDSSKLIPNIIPPDEYMYHHHISVPSCTRSGRFPIPSHCSMFYTCDSNGHRFYQNVFKCPQNTGYHMDRGMCIVMSDCVNDNSVDPTVCVPNAPGENVESLNSNEDTEGNVKETSVIFEGNEASTSDSIIENEENVNFKSYDDVTATSVNIMDTPENNHDSDTDDTSLLSSKSIKEVSVPDDINEMMMHSQISDSPENAQTIPDERQNEENESLFGLQITSPSTIEFDDASHSITISMTSIKPEYRTNDDIDSEITNTASLSPDSYILSKLNEETQDVTTKQYKNIEDGVVTLSNFNSEAIEHPYPTSTIFNAPEIDDVSYKTNENIQDIITEENIHDEDAVTPSNFNIDSFDSHSASIVSNVPESSPVSDMPSEIDEMPDAITEEYRNIEDNATSLSPINDMPSEIGEKVPDVITEKYRNNEDSAVSPSNFNTDSIDLYSASTVSDVPESSPINDMPSEIGEEVPDAITEKYKNNEDSAVSPSNFNTDSVDLNSAPTASDVPESSPISDMPSEIDEMPDAVTEEYRNNEDSAVSPSNFNTDSVDLYSAPIVSDVPESSPINDMPSEIGEEMPDAITEEYRNIEDSSMTPSNFNTDSVDLYSASTISDLSEPSLISDPSSKLNEETQNVTTEMYKKDDGTLLNPIIEDDQNPTALNDTPATENISRNYESDVLSSTPTILSPQTAIDGATTEGLFETIPLTNNKFEDTNSTLDGENSSTQYLSEDTDNLYLTTTRSISSLEDITESNIATTPFTQNLPTVSDTDLITQVDENSKEVSQDSLTE</sequence>
<dbReference type="Proteomes" id="UP000504615">
    <property type="component" value="Unplaced"/>
</dbReference>
<evidence type="ECO:0000256" key="2">
    <source>
        <dbReference type="SAM" id="SignalP"/>
    </source>
</evidence>
<dbReference type="RefSeq" id="XP_025073819.1">
    <property type="nucleotide sequence ID" value="XM_025218034.1"/>
</dbReference>
<dbReference type="Gene3D" id="2.170.140.10">
    <property type="entry name" value="Chitin binding domain"/>
    <property type="match status" value="1"/>
</dbReference>
<evidence type="ECO:0000313" key="4">
    <source>
        <dbReference type="Proteomes" id="UP000504615"/>
    </source>
</evidence>
<gene>
    <name evidence="5" type="primary">LOC105426167</name>
</gene>
<evidence type="ECO:0000259" key="3">
    <source>
        <dbReference type="PROSITE" id="PS50940"/>
    </source>
</evidence>
<evidence type="ECO:0000313" key="5">
    <source>
        <dbReference type="RefSeq" id="XP_025073819.1"/>
    </source>
</evidence>
<dbReference type="OrthoDB" id="7549418at2759"/>
<proteinExistence type="predicted"/>
<name>A0A8N1S4J8_9HYME</name>
<feature type="region of interest" description="Disordered" evidence="1">
    <location>
        <begin position="615"/>
        <end position="652"/>
    </location>
</feature>
<accession>A0A8N1S4J8</accession>
<feature type="domain" description="Chitin-binding type-2" evidence="3">
    <location>
        <begin position="162"/>
        <end position="218"/>
    </location>
</feature>
<feature type="chain" id="PRO_5035435005" evidence="2">
    <location>
        <begin position="38"/>
        <end position="921"/>
    </location>
</feature>
<dbReference type="GO" id="GO:0008061">
    <property type="term" value="F:chitin binding"/>
    <property type="evidence" value="ECO:0007669"/>
    <property type="project" value="InterPro"/>
</dbReference>
<dbReference type="GeneID" id="105426167"/>
<feature type="compositionally biased region" description="Polar residues" evidence="1">
    <location>
        <begin position="616"/>
        <end position="636"/>
    </location>
</feature>
<keyword evidence="2" id="KW-0732">Signal</keyword>
<evidence type="ECO:0000256" key="1">
    <source>
        <dbReference type="SAM" id="MobiDB-lite"/>
    </source>
</evidence>
<feature type="signal peptide" evidence="2">
    <location>
        <begin position="1"/>
        <end position="37"/>
    </location>
</feature>
<dbReference type="GO" id="GO:0005576">
    <property type="term" value="C:extracellular region"/>
    <property type="evidence" value="ECO:0007669"/>
    <property type="project" value="InterPro"/>
</dbReference>
<reference evidence="5" key="1">
    <citation type="submission" date="2025-08" db="UniProtKB">
        <authorList>
            <consortium name="RefSeq"/>
        </authorList>
    </citation>
    <scope>IDENTIFICATION</scope>
</reference>
<organism evidence="4 5">
    <name type="scientific">Pogonomyrmex barbatus</name>
    <name type="common">red harvester ant</name>
    <dbReference type="NCBI Taxonomy" id="144034"/>
    <lineage>
        <taxon>Eukaryota</taxon>
        <taxon>Metazoa</taxon>
        <taxon>Ecdysozoa</taxon>
        <taxon>Arthropoda</taxon>
        <taxon>Hexapoda</taxon>
        <taxon>Insecta</taxon>
        <taxon>Pterygota</taxon>
        <taxon>Neoptera</taxon>
        <taxon>Endopterygota</taxon>
        <taxon>Hymenoptera</taxon>
        <taxon>Apocrita</taxon>
        <taxon>Aculeata</taxon>
        <taxon>Formicoidea</taxon>
        <taxon>Formicidae</taxon>
        <taxon>Myrmicinae</taxon>
        <taxon>Pogonomyrmex</taxon>
    </lineage>
</organism>
<protein>
    <submittedName>
        <fullName evidence="5">LOW QUALITY PROTEIN: COPII coat assembly protein sec16-like</fullName>
    </submittedName>
</protein>
<dbReference type="PROSITE" id="PS50940">
    <property type="entry name" value="CHIT_BIND_II"/>
    <property type="match status" value="1"/>
</dbReference>
<keyword evidence="4" id="KW-1185">Reference proteome</keyword>
<dbReference type="SUPFAM" id="SSF57625">
    <property type="entry name" value="Invertebrate chitin-binding proteins"/>
    <property type="match status" value="2"/>
</dbReference>